<gene>
    <name evidence="1" type="ORF">DHETER_LOCUS5289</name>
</gene>
<protein>
    <submittedName>
        <fullName evidence="1">7380_t:CDS:1</fullName>
    </submittedName>
</protein>
<sequence length="68" mass="7494">MSLDMLKELGTLLSFLNNISSYIGDYCLKPETITTDTSETIIIIADTINIVNNLYSGPGDPNDIINRD</sequence>
<organism evidence="1 2">
    <name type="scientific">Dentiscutata heterogama</name>
    <dbReference type="NCBI Taxonomy" id="1316150"/>
    <lineage>
        <taxon>Eukaryota</taxon>
        <taxon>Fungi</taxon>
        <taxon>Fungi incertae sedis</taxon>
        <taxon>Mucoromycota</taxon>
        <taxon>Glomeromycotina</taxon>
        <taxon>Glomeromycetes</taxon>
        <taxon>Diversisporales</taxon>
        <taxon>Gigasporaceae</taxon>
        <taxon>Dentiscutata</taxon>
    </lineage>
</organism>
<comment type="caution">
    <text evidence="1">The sequence shown here is derived from an EMBL/GenBank/DDBJ whole genome shotgun (WGS) entry which is preliminary data.</text>
</comment>
<reference evidence="1" key="1">
    <citation type="submission" date="2021-06" db="EMBL/GenBank/DDBJ databases">
        <authorList>
            <person name="Kallberg Y."/>
            <person name="Tangrot J."/>
            <person name="Rosling A."/>
        </authorList>
    </citation>
    <scope>NUCLEOTIDE SEQUENCE</scope>
    <source>
        <strain evidence="1">IL203A</strain>
    </source>
</reference>
<dbReference type="Proteomes" id="UP000789702">
    <property type="component" value="Unassembled WGS sequence"/>
</dbReference>
<evidence type="ECO:0000313" key="1">
    <source>
        <dbReference type="EMBL" id="CAG8552478.1"/>
    </source>
</evidence>
<accession>A0ACA9LV56</accession>
<dbReference type="EMBL" id="CAJVPU010005769">
    <property type="protein sequence ID" value="CAG8552478.1"/>
    <property type="molecule type" value="Genomic_DNA"/>
</dbReference>
<proteinExistence type="predicted"/>
<feature type="non-terminal residue" evidence="1">
    <location>
        <position position="68"/>
    </location>
</feature>
<name>A0ACA9LV56_9GLOM</name>
<keyword evidence="2" id="KW-1185">Reference proteome</keyword>
<evidence type="ECO:0000313" key="2">
    <source>
        <dbReference type="Proteomes" id="UP000789702"/>
    </source>
</evidence>